<keyword evidence="3" id="KW-1185">Reference proteome</keyword>
<feature type="domain" description="N-acetyltransferase" evidence="1">
    <location>
        <begin position="4"/>
        <end position="114"/>
    </location>
</feature>
<sequence length="114" mass="12312">MGCFVASLLAMTGLGVTYEQAEASITLETLANILVAESPPTRIVVAESRGVLVGYAALTFDYSLWSGECYAHLDGLFVLETSRRQAIGKRLFHEMRRTARDAGASPRMADAGLE</sequence>
<dbReference type="InterPro" id="IPR016181">
    <property type="entry name" value="Acyl_CoA_acyltransferase"/>
</dbReference>
<dbReference type="SUPFAM" id="SSF55729">
    <property type="entry name" value="Acyl-CoA N-acyltransferases (Nat)"/>
    <property type="match status" value="1"/>
</dbReference>
<dbReference type="CDD" id="cd04301">
    <property type="entry name" value="NAT_SF"/>
    <property type="match status" value="1"/>
</dbReference>
<dbReference type="Proteomes" id="UP000253529">
    <property type="component" value="Unassembled WGS sequence"/>
</dbReference>
<evidence type="ECO:0000313" key="3">
    <source>
        <dbReference type="Proteomes" id="UP000253529"/>
    </source>
</evidence>
<dbReference type="PROSITE" id="PS51186">
    <property type="entry name" value="GNAT"/>
    <property type="match status" value="1"/>
</dbReference>
<dbReference type="InterPro" id="IPR000182">
    <property type="entry name" value="GNAT_dom"/>
</dbReference>
<protein>
    <submittedName>
        <fullName evidence="2">Acetyltransferase (GNAT) family protein</fullName>
    </submittedName>
</protein>
<evidence type="ECO:0000313" key="2">
    <source>
        <dbReference type="EMBL" id="RBP17721.1"/>
    </source>
</evidence>
<dbReference type="GO" id="GO:0016747">
    <property type="term" value="F:acyltransferase activity, transferring groups other than amino-acyl groups"/>
    <property type="evidence" value="ECO:0007669"/>
    <property type="project" value="InterPro"/>
</dbReference>
<accession>A0A366FT62</accession>
<keyword evidence="2" id="KW-0808">Transferase</keyword>
<dbReference type="EMBL" id="QNRK01000002">
    <property type="protein sequence ID" value="RBP17721.1"/>
    <property type="molecule type" value="Genomic_DNA"/>
</dbReference>
<name>A0A366FT62_9HYPH</name>
<proteinExistence type="predicted"/>
<dbReference type="Pfam" id="PF00583">
    <property type="entry name" value="Acetyltransf_1"/>
    <property type="match status" value="1"/>
</dbReference>
<gene>
    <name evidence="2" type="ORF">DFR50_102213</name>
</gene>
<evidence type="ECO:0000259" key="1">
    <source>
        <dbReference type="PROSITE" id="PS51186"/>
    </source>
</evidence>
<dbReference type="AlphaFoldDB" id="A0A366FT62"/>
<reference evidence="2 3" key="1">
    <citation type="submission" date="2018-06" db="EMBL/GenBank/DDBJ databases">
        <title>Genomic Encyclopedia of Type Strains, Phase IV (KMG-IV): sequencing the most valuable type-strain genomes for metagenomic binning, comparative biology and taxonomic classification.</title>
        <authorList>
            <person name="Goeker M."/>
        </authorList>
    </citation>
    <scope>NUCLEOTIDE SEQUENCE [LARGE SCALE GENOMIC DNA]</scope>
    <source>
        <strain evidence="2 3">DSM 24875</strain>
    </source>
</reference>
<organism evidence="2 3">
    <name type="scientific">Roseiarcus fermentans</name>
    <dbReference type="NCBI Taxonomy" id="1473586"/>
    <lineage>
        <taxon>Bacteria</taxon>
        <taxon>Pseudomonadati</taxon>
        <taxon>Pseudomonadota</taxon>
        <taxon>Alphaproteobacteria</taxon>
        <taxon>Hyphomicrobiales</taxon>
        <taxon>Roseiarcaceae</taxon>
        <taxon>Roseiarcus</taxon>
    </lineage>
</organism>
<comment type="caution">
    <text evidence="2">The sequence shown here is derived from an EMBL/GenBank/DDBJ whole genome shotgun (WGS) entry which is preliminary data.</text>
</comment>
<dbReference type="Gene3D" id="3.40.630.30">
    <property type="match status" value="1"/>
</dbReference>